<dbReference type="RefSeq" id="WP_126785280.1">
    <property type="nucleotide sequence ID" value="NZ_PIQF01000003.1"/>
</dbReference>
<evidence type="ECO:0000313" key="9">
    <source>
        <dbReference type="EMBL" id="RUO75431.1"/>
    </source>
</evidence>
<name>A0A432ZBY0_9GAMM</name>
<evidence type="ECO:0000256" key="7">
    <source>
        <dbReference type="ARBA" id="ARBA00047942"/>
    </source>
</evidence>
<dbReference type="InterPro" id="IPR050953">
    <property type="entry name" value="N4_N6_ade-DNA_methylase"/>
</dbReference>
<dbReference type="InterPro" id="IPR029063">
    <property type="entry name" value="SAM-dependent_MTases_sf"/>
</dbReference>
<comment type="caution">
    <text evidence="9">The sequence shown here is derived from an EMBL/GenBank/DDBJ whole genome shotgun (WGS) entry which is preliminary data.</text>
</comment>
<dbReference type="EC" id="2.1.1.72" evidence="1"/>
<feature type="domain" description="Type II methyltransferase M.TaqI-like" evidence="8">
    <location>
        <begin position="131"/>
        <end position="245"/>
    </location>
</feature>
<accession>A0A432ZBY0</accession>
<dbReference type="GO" id="GO:0009307">
    <property type="term" value="P:DNA restriction-modification system"/>
    <property type="evidence" value="ECO:0007669"/>
    <property type="project" value="UniProtKB-KW"/>
</dbReference>
<evidence type="ECO:0000256" key="4">
    <source>
        <dbReference type="ARBA" id="ARBA00022691"/>
    </source>
</evidence>
<evidence type="ECO:0000259" key="8">
    <source>
        <dbReference type="Pfam" id="PF07669"/>
    </source>
</evidence>
<reference evidence="9 10" key="1">
    <citation type="journal article" date="2011" name="Front. Microbiol.">
        <title>Genomic signatures of strain selection and enhancement in Bacillus atrophaeus var. globigii, a historical biowarfare simulant.</title>
        <authorList>
            <person name="Gibbons H.S."/>
            <person name="Broomall S.M."/>
            <person name="McNew L.A."/>
            <person name="Daligault H."/>
            <person name="Chapman C."/>
            <person name="Bruce D."/>
            <person name="Karavis M."/>
            <person name="Krepps M."/>
            <person name="McGregor P.A."/>
            <person name="Hong C."/>
            <person name="Park K.H."/>
            <person name="Akmal A."/>
            <person name="Feldman A."/>
            <person name="Lin J.S."/>
            <person name="Chang W.E."/>
            <person name="Higgs B.W."/>
            <person name="Demirev P."/>
            <person name="Lindquist J."/>
            <person name="Liem A."/>
            <person name="Fochler E."/>
            <person name="Read T.D."/>
            <person name="Tapia R."/>
            <person name="Johnson S."/>
            <person name="Bishop-Lilly K.A."/>
            <person name="Detter C."/>
            <person name="Han C."/>
            <person name="Sozhamannan S."/>
            <person name="Rosenzweig C.N."/>
            <person name="Skowronski E.W."/>
        </authorList>
    </citation>
    <scope>NUCLEOTIDE SEQUENCE [LARGE SCALE GENOMIC DNA]</scope>
    <source>
        <strain evidence="9 10">CL-SP19</strain>
    </source>
</reference>
<proteinExistence type="predicted"/>
<evidence type="ECO:0000256" key="5">
    <source>
        <dbReference type="ARBA" id="ARBA00022747"/>
    </source>
</evidence>
<comment type="catalytic activity">
    <reaction evidence="7">
        <text>a 2'-deoxyadenosine in DNA + S-adenosyl-L-methionine = an N(6)-methyl-2'-deoxyadenosine in DNA + S-adenosyl-L-homocysteine + H(+)</text>
        <dbReference type="Rhea" id="RHEA:15197"/>
        <dbReference type="Rhea" id="RHEA-COMP:12418"/>
        <dbReference type="Rhea" id="RHEA-COMP:12419"/>
        <dbReference type="ChEBI" id="CHEBI:15378"/>
        <dbReference type="ChEBI" id="CHEBI:57856"/>
        <dbReference type="ChEBI" id="CHEBI:59789"/>
        <dbReference type="ChEBI" id="CHEBI:90615"/>
        <dbReference type="ChEBI" id="CHEBI:90616"/>
        <dbReference type="EC" id="2.1.1.72"/>
    </reaction>
</comment>
<dbReference type="AlphaFoldDB" id="A0A432ZBY0"/>
<evidence type="ECO:0000313" key="10">
    <source>
        <dbReference type="Proteomes" id="UP000287908"/>
    </source>
</evidence>
<keyword evidence="4" id="KW-0949">S-adenosyl-L-methionine</keyword>
<gene>
    <name evidence="9" type="ORF">CWI81_10695</name>
</gene>
<organism evidence="9 10">
    <name type="scientific">Idiomarina seosinensis</name>
    <dbReference type="NCBI Taxonomy" id="281739"/>
    <lineage>
        <taxon>Bacteria</taxon>
        <taxon>Pseudomonadati</taxon>
        <taxon>Pseudomonadota</taxon>
        <taxon>Gammaproteobacteria</taxon>
        <taxon>Alteromonadales</taxon>
        <taxon>Idiomarinaceae</taxon>
        <taxon>Idiomarina</taxon>
    </lineage>
</organism>
<dbReference type="Gene3D" id="3.40.50.150">
    <property type="entry name" value="Vaccinia Virus protein VP39"/>
    <property type="match status" value="1"/>
</dbReference>
<dbReference type="GO" id="GO:0009007">
    <property type="term" value="F:site-specific DNA-methyltransferase (adenine-specific) activity"/>
    <property type="evidence" value="ECO:0007669"/>
    <property type="project" value="UniProtKB-EC"/>
</dbReference>
<keyword evidence="10" id="KW-1185">Reference proteome</keyword>
<sequence>MIDNTAMLLQPNALESLVDTVDQYRTDANQLLDQSTRGQKGQFMTPASVAQILSGMFRNLDGEVRVLDAGAGVGSLTASLVARALTEFAPTSISGNAWELENVLVERLEDSFGLCEEASQESGVAWKSHINQIDFIEHAVEIINARTSGKTTPAFNKAILNPPYLKIAASSRARASLRSVGVETGNLYSCFVALALMLLEDGGELVAIIPRSCCNGPYFKDFRRVLLDGNNLSKIHIFESRTKAFKGDKVLQENVIFHIVKGEEQGDVEITSSTCAEDSDPVVREADFSEVVNPTNPDRFIHIVTNDEQAKIATRVGGMPCSLDELGVTASTGKVVDFRTKPNLRHYPSSGTVPLIYPMHFKNGLIEYPVESKKKPNALELNSDTQRQLVPNGTYVLTKRLTSKEEARRIVAGLYTADIAEVDLVGFENKTNYFHANGHPLDNDFAKGLWAYLNSNIVDQYFRQFNGHTQVNAADLRMLRYPSREQLVAMGKQIYDFDQELFDELVKKL</sequence>
<keyword evidence="5" id="KW-0680">Restriction system</keyword>
<evidence type="ECO:0000256" key="3">
    <source>
        <dbReference type="ARBA" id="ARBA00022679"/>
    </source>
</evidence>
<dbReference type="InterPro" id="IPR011639">
    <property type="entry name" value="MethylTrfase_TaqI-like_dom"/>
</dbReference>
<dbReference type="SUPFAM" id="SSF53335">
    <property type="entry name" value="S-adenosyl-L-methionine-dependent methyltransferases"/>
    <property type="match status" value="1"/>
</dbReference>
<dbReference type="OrthoDB" id="9806213at2"/>
<evidence type="ECO:0000256" key="2">
    <source>
        <dbReference type="ARBA" id="ARBA00022603"/>
    </source>
</evidence>
<dbReference type="GO" id="GO:0003677">
    <property type="term" value="F:DNA binding"/>
    <property type="evidence" value="ECO:0007669"/>
    <property type="project" value="UniProtKB-KW"/>
</dbReference>
<keyword evidence="3" id="KW-0808">Transferase</keyword>
<protein>
    <recommendedName>
        <fullName evidence="1">site-specific DNA-methyltransferase (adenine-specific)</fullName>
        <ecNumber evidence="1">2.1.1.72</ecNumber>
    </recommendedName>
</protein>
<dbReference type="EMBL" id="PIQF01000003">
    <property type="protein sequence ID" value="RUO75431.1"/>
    <property type="molecule type" value="Genomic_DNA"/>
</dbReference>
<keyword evidence="6" id="KW-0238">DNA-binding</keyword>
<keyword evidence="2 9" id="KW-0489">Methyltransferase</keyword>
<dbReference type="PANTHER" id="PTHR33841:SF6">
    <property type="entry name" value="TYPE II METHYLTRANSFERASE M.HINDII"/>
    <property type="match status" value="1"/>
</dbReference>
<dbReference type="Pfam" id="PF07669">
    <property type="entry name" value="Eco57I"/>
    <property type="match status" value="1"/>
</dbReference>
<dbReference type="Proteomes" id="UP000287908">
    <property type="component" value="Unassembled WGS sequence"/>
</dbReference>
<dbReference type="GO" id="GO:0032259">
    <property type="term" value="P:methylation"/>
    <property type="evidence" value="ECO:0007669"/>
    <property type="project" value="UniProtKB-KW"/>
</dbReference>
<evidence type="ECO:0000256" key="6">
    <source>
        <dbReference type="ARBA" id="ARBA00023125"/>
    </source>
</evidence>
<dbReference type="PRINTS" id="PR00507">
    <property type="entry name" value="N12N6MTFRASE"/>
</dbReference>
<dbReference type="PANTHER" id="PTHR33841">
    <property type="entry name" value="DNA METHYLTRANSFERASE YEEA-RELATED"/>
    <property type="match status" value="1"/>
</dbReference>
<evidence type="ECO:0000256" key="1">
    <source>
        <dbReference type="ARBA" id="ARBA00011900"/>
    </source>
</evidence>